<organism evidence="1">
    <name type="scientific">Micrurus carvalhoi</name>
    <dbReference type="NCBI Taxonomy" id="3147026"/>
    <lineage>
        <taxon>Eukaryota</taxon>
        <taxon>Metazoa</taxon>
        <taxon>Chordata</taxon>
        <taxon>Craniata</taxon>
        <taxon>Vertebrata</taxon>
        <taxon>Euteleostomi</taxon>
        <taxon>Lepidosauria</taxon>
        <taxon>Squamata</taxon>
        <taxon>Bifurcata</taxon>
        <taxon>Unidentata</taxon>
        <taxon>Episquamata</taxon>
        <taxon>Toxicofera</taxon>
        <taxon>Serpentes</taxon>
        <taxon>Colubroidea</taxon>
        <taxon>Elapidae</taxon>
        <taxon>Elapinae</taxon>
        <taxon>Micrurus</taxon>
    </lineage>
</organism>
<proteinExistence type="predicted"/>
<reference evidence="1" key="2">
    <citation type="submission" date="2017-12" db="EMBL/GenBank/DDBJ databases">
        <title>Coralsnake Venomics: Analyses of Venom Gland Transcriptomes and Proteomes of Six Brazilian Taxa.</title>
        <authorList>
            <person name="Aird S.D."/>
            <person name="Jorge da Silva N."/>
            <person name="Qiu L."/>
            <person name="Villar-Briones A."/>
            <person name="Aparecida-Saddi V."/>
            <person name="Campos-Telles M.P."/>
            <person name="Grau M."/>
            <person name="Mikheyev A.S."/>
        </authorList>
    </citation>
    <scope>NUCLEOTIDE SEQUENCE</scope>
    <source>
        <tissue evidence="1">Venom_gland</tissue>
    </source>
</reference>
<dbReference type="EMBL" id="IACI01066105">
    <property type="protein sequence ID" value="LAA27387.1"/>
    <property type="molecule type" value="Transcribed_RNA"/>
</dbReference>
<protein>
    <submittedName>
        <fullName evidence="1">Uncharacterized protein</fullName>
    </submittedName>
</protein>
<reference evidence="1" key="1">
    <citation type="submission" date="2017-07" db="EMBL/GenBank/DDBJ databases">
        <authorList>
            <person name="Mikheyev A."/>
            <person name="Grau M."/>
        </authorList>
    </citation>
    <scope>NUCLEOTIDE SEQUENCE</scope>
    <source>
        <tissue evidence="1">Venom_gland</tissue>
    </source>
</reference>
<evidence type="ECO:0000313" key="1">
    <source>
        <dbReference type="EMBL" id="LAA27388.1"/>
    </source>
</evidence>
<dbReference type="EMBL" id="IACI01066108">
    <property type="protein sequence ID" value="LAA27388.1"/>
    <property type="molecule type" value="Transcribed_RNA"/>
</dbReference>
<sequence length="109" mass="12692">MLAVAVTAVCKDAQNDQGMRVAANTYIRFLRFPEEKNMVISKEKKGGRVERMPKNVEVWNESLGFYRTSVEIFFKLLGNAVQRFSELNSYGMSFSKLYHKNRSIVLLYW</sequence>
<dbReference type="AlphaFoldDB" id="A0A2H6N961"/>
<name>A0A2H6N961_9SAUR</name>
<accession>A0A2H6N961</accession>